<dbReference type="AlphaFoldDB" id="A0AA37SC84"/>
<name>A0AA37SC84_9GAMM</name>
<dbReference type="Gene3D" id="3.40.190.10">
    <property type="entry name" value="Periplasmic binding protein-like II"/>
    <property type="match status" value="2"/>
</dbReference>
<gene>
    <name evidence="1" type="ORF">GCM10007876_31200</name>
</gene>
<evidence type="ECO:0000313" key="2">
    <source>
        <dbReference type="Proteomes" id="UP001161389"/>
    </source>
</evidence>
<keyword evidence="2" id="KW-1185">Reference proteome</keyword>
<sequence length="286" mass="33285">MKTGARKLHSILFLLWVLIGLSVPLVSVHASQVTYIPVYHYHNWEPFYFKEGASKKGFSLVLVEQLNEFFRKRRPDLKIYFRLQPIARPELNQILKDGQQGLILWANLLWFKRLFEQPYFIASAPIYWDNDAVVSLSKSPMEYVEPESLIGKHIGGLPGHYYHGVNQLVDQGKILRSNAINDRTNLKRLIEGKVDAIIITQTAFNFVKPDYPSVSFYQSFVPQDSYSRHILITPEYQYMEELLNFFISSLPHNKEWVNVLAEYGLEDLVVPFTLDLNELNNFSIEK</sequence>
<reference evidence="1" key="2">
    <citation type="submission" date="2023-01" db="EMBL/GenBank/DDBJ databases">
        <title>Draft genome sequence of Litoribrevibacter albus strain NBRC 110071.</title>
        <authorList>
            <person name="Sun Q."/>
            <person name="Mori K."/>
        </authorList>
    </citation>
    <scope>NUCLEOTIDE SEQUENCE</scope>
    <source>
        <strain evidence="1">NBRC 110071</strain>
    </source>
</reference>
<dbReference type="SUPFAM" id="SSF53850">
    <property type="entry name" value="Periplasmic binding protein-like II"/>
    <property type="match status" value="1"/>
</dbReference>
<accession>A0AA37SC84</accession>
<dbReference type="EMBL" id="BSNM01000016">
    <property type="protein sequence ID" value="GLQ32641.1"/>
    <property type="molecule type" value="Genomic_DNA"/>
</dbReference>
<evidence type="ECO:0000313" key="1">
    <source>
        <dbReference type="EMBL" id="GLQ32641.1"/>
    </source>
</evidence>
<organism evidence="1 2">
    <name type="scientific">Litoribrevibacter albus</name>
    <dbReference type="NCBI Taxonomy" id="1473156"/>
    <lineage>
        <taxon>Bacteria</taxon>
        <taxon>Pseudomonadati</taxon>
        <taxon>Pseudomonadota</taxon>
        <taxon>Gammaproteobacteria</taxon>
        <taxon>Oceanospirillales</taxon>
        <taxon>Oceanospirillaceae</taxon>
        <taxon>Litoribrevibacter</taxon>
    </lineage>
</organism>
<proteinExistence type="predicted"/>
<reference evidence="1" key="1">
    <citation type="journal article" date="2014" name="Int. J. Syst. Evol. Microbiol.">
        <title>Complete genome sequence of Corynebacterium casei LMG S-19264T (=DSM 44701T), isolated from a smear-ripened cheese.</title>
        <authorList>
            <consortium name="US DOE Joint Genome Institute (JGI-PGF)"/>
            <person name="Walter F."/>
            <person name="Albersmeier A."/>
            <person name="Kalinowski J."/>
            <person name="Ruckert C."/>
        </authorList>
    </citation>
    <scope>NUCLEOTIDE SEQUENCE</scope>
    <source>
        <strain evidence="1">NBRC 110071</strain>
    </source>
</reference>
<comment type="caution">
    <text evidence="1">The sequence shown here is derived from an EMBL/GenBank/DDBJ whole genome shotgun (WGS) entry which is preliminary data.</text>
</comment>
<dbReference type="RefSeq" id="WP_284382696.1">
    <property type="nucleotide sequence ID" value="NZ_BSNM01000016.1"/>
</dbReference>
<dbReference type="Proteomes" id="UP001161389">
    <property type="component" value="Unassembled WGS sequence"/>
</dbReference>
<protein>
    <submittedName>
        <fullName evidence="1">ABC transporter substrate-binding protein</fullName>
    </submittedName>
</protein>